<organism evidence="1 2">
    <name type="scientific">Paenibacillus helianthi</name>
    <dbReference type="NCBI Taxonomy" id="1349432"/>
    <lineage>
        <taxon>Bacteria</taxon>
        <taxon>Bacillati</taxon>
        <taxon>Bacillota</taxon>
        <taxon>Bacilli</taxon>
        <taxon>Bacillales</taxon>
        <taxon>Paenibacillaceae</taxon>
        <taxon>Paenibacillus</taxon>
    </lineage>
</organism>
<proteinExistence type="predicted"/>
<accession>A0ABX3EXG2</accession>
<dbReference type="EMBL" id="LVWI01000001">
    <property type="protein sequence ID" value="OKP91894.1"/>
    <property type="molecule type" value="Genomic_DNA"/>
</dbReference>
<keyword evidence="2" id="KW-1185">Reference proteome</keyword>
<dbReference type="RefSeq" id="WP_074106443.1">
    <property type="nucleotide sequence ID" value="NZ_LVWI01000001.1"/>
</dbReference>
<evidence type="ECO:0008006" key="3">
    <source>
        <dbReference type="Google" id="ProtNLM"/>
    </source>
</evidence>
<name>A0ABX3EXG2_9BACL</name>
<sequence>MAVIVIETDDLERWIRETVAASVQTATTQELPPFLRREEFMNLLGIGESKTAELFNRPDFPVIRDFGHPRVITHLLMQWAEKQVGWINENAGKEFKARRNHATG</sequence>
<dbReference type="Proteomes" id="UP000186058">
    <property type="component" value="Unassembled WGS sequence"/>
</dbReference>
<gene>
    <name evidence="1" type="ORF">A3844_01915</name>
</gene>
<evidence type="ECO:0000313" key="1">
    <source>
        <dbReference type="EMBL" id="OKP91894.1"/>
    </source>
</evidence>
<reference evidence="1 2" key="1">
    <citation type="submission" date="2016-03" db="EMBL/GenBank/DDBJ databases">
        <authorList>
            <person name="Sant'Anna F.H."/>
            <person name="Ambrosini A."/>
            <person name="Souza R."/>
            <person name="Bach E."/>
            <person name="Fernandes G."/>
            <person name="Balsanelli E."/>
            <person name="Baura V.A."/>
            <person name="Souza E.M."/>
            <person name="Passaglia L."/>
        </authorList>
    </citation>
    <scope>NUCLEOTIDE SEQUENCE [LARGE SCALE GENOMIC DNA]</scope>
    <source>
        <strain evidence="1 2">P26E</strain>
    </source>
</reference>
<comment type="caution">
    <text evidence="1">The sequence shown here is derived from an EMBL/GenBank/DDBJ whole genome shotgun (WGS) entry which is preliminary data.</text>
</comment>
<protein>
    <recommendedName>
        <fullName evidence="3">DNA-binding protein</fullName>
    </recommendedName>
</protein>
<evidence type="ECO:0000313" key="2">
    <source>
        <dbReference type="Proteomes" id="UP000186058"/>
    </source>
</evidence>